<dbReference type="PANTHER" id="PTHR42897">
    <property type="entry name" value="PYRUVATE SYNTHASE SUBUNIT PORB"/>
    <property type="match status" value="1"/>
</dbReference>
<evidence type="ECO:0000259" key="4">
    <source>
        <dbReference type="Pfam" id="PF02775"/>
    </source>
</evidence>
<keyword evidence="2" id="KW-0560">Oxidoreductase</keyword>
<dbReference type="GO" id="GO:0016491">
    <property type="term" value="F:oxidoreductase activity"/>
    <property type="evidence" value="ECO:0007669"/>
    <property type="project" value="UniProtKB-KW"/>
</dbReference>
<accession>D3RZQ3</accession>
<dbReference type="PANTHER" id="PTHR42897:SF1">
    <property type="entry name" value="2-OXOACID OXIDOREDUCTASE (FERREDOXIN)"/>
    <property type="match status" value="1"/>
</dbReference>
<dbReference type="STRING" id="589924.Ferp_1823"/>
<dbReference type="KEGG" id="fpl:Ferp_1823"/>
<dbReference type="EMBL" id="CP001899">
    <property type="protein sequence ID" value="ADC65966.1"/>
    <property type="molecule type" value="Genomic_DNA"/>
</dbReference>
<feature type="compositionally biased region" description="Polar residues" evidence="3">
    <location>
        <begin position="120"/>
        <end position="136"/>
    </location>
</feature>
<proteinExistence type="predicted"/>
<dbReference type="Gene3D" id="3.40.50.970">
    <property type="match status" value="2"/>
</dbReference>
<comment type="subunit">
    <text evidence="1">Heterotetramer of one alpha, one beta, one delta and one gamma chain.</text>
</comment>
<dbReference type="AlphaFoldDB" id="D3RZQ3"/>
<dbReference type="SUPFAM" id="SSF52518">
    <property type="entry name" value="Thiamin diphosphate-binding fold (THDP-binding)"/>
    <property type="match status" value="1"/>
</dbReference>
<sequence length="278" mass="30778">MILPGNASCHGCPITIAMKALDEVENPVVLMPASCSTVIAGIHPNSALKLPVVHVPFPSTPSVAAGMSRGYRKLGIKANVIAWMGDGAADISFAALKAVAERNEDVMVVVVDNEAFMNTGNQSSSSTPKYAKTTTDPAGKRENKRSVSLALIDYGYVATASVGYIRDLRRKMRKAGEKEGFRLLHIHCPCPPGWKFEAELTVEIARLAVQSLFWILWEKDSKFRISEISKKAYENRIPAEKYIKLQGRFRGIRKEEIEELEKSAVEEFEKLLKLEEVL</sequence>
<gene>
    <name evidence="5" type="ordered locus">Ferp_1823</name>
</gene>
<evidence type="ECO:0000313" key="6">
    <source>
        <dbReference type="Proteomes" id="UP000002613"/>
    </source>
</evidence>
<dbReference type="GeneID" id="8779351"/>
<dbReference type="OrthoDB" id="296931at2157"/>
<dbReference type="InterPro" id="IPR029061">
    <property type="entry name" value="THDP-binding"/>
</dbReference>
<protein>
    <submittedName>
        <fullName evidence="5">Thiamine pyrophosphate protein domain protein TPP-binding protein</fullName>
    </submittedName>
</protein>
<dbReference type="GO" id="GO:0006082">
    <property type="term" value="P:organic acid metabolic process"/>
    <property type="evidence" value="ECO:0007669"/>
    <property type="project" value="UniProtKB-ARBA"/>
</dbReference>
<organism evidence="5 6">
    <name type="scientific">Ferroglobus placidus (strain DSM 10642 / AEDII12DO)</name>
    <dbReference type="NCBI Taxonomy" id="589924"/>
    <lineage>
        <taxon>Archaea</taxon>
        <taxon>Methanobacteriati</taxon>
        <taxon>Methanobacteriota</taxon>
        <taxon>Archaeoglobi</taxon>
        <taxon>Archaeoglobales</taxon>
        <taxon>Archaeoglobaceae</taxon>
        <taxon>Ferroglobus</taxon>
    </lineage>
</organism>
<dbReference type="Proteomes" id="UP000002613">
    <property type="component" value="Chromosome"/>
</dbReference>
<dbReference type="InterPro" id="IPR011766">
    <property type="entry name" value="TPP_enzyme_TPP-bd"/>
</dbReference>
<evidence type="ECO:0000313" key="5">
    <source>
        <dbReference type="EMBL" id="ADC65966.1"/>
    </source>
</evidence>
<feature type="domain" description="Thiamine pyrophosphate enzyme TPP-binding" evidence="4">
    <location>
        <begin position="44"/>
        <end position="186"/>
    </location>
</feature>
<dbReference type="RefSeq" id="WP_012966305.1">
    <property type="nucleotide sequence ID" value="NC_013849.1"/>
</dbReference>
<reference evidence="5 6" key="2">
    <citation type="journal article" date="2011" name="Stand. Genomic Sci.">
        <title>Complete genome sequence of Ferroglobus placidus AEDII12DO.</title>
        <authorList>
            <person name="Anderson I."/>
            <person name="Risso C."/>
            <person name="Holmes D."/>
            <person name="Lucas S."/>
            <person name="Copeland A."/>
            <person name="Lapidus A."/>
            <person name="Cheng J.F."/>
            <person name="Bruce D."/>
            <person name="Goodwin L."/>
            <person name="Pitluck S."/>
            <person name="Saunders E."/>
            <person name="Brettin T."/>
            <person name="Detter J.C."/>
            <person name="Han C."/>
            <person name="Tapia R."/>
            <person name="Larimer F."/>
            <person name="Land M."/>
            <person name="Hauser L."/>
            <person name="Woyke T."/>
            <person name="Lovley D."/>
            <person name="Kyrpides N."/>
            <person name="Ivanova N."/>
        </authorList>
    </citation>
    <scope>NUCLEOTIDE SEQUENCE [LARGE SCALE GENOMIC DNA]</scope>
    <source>
        <strain evidence="6">DSM 10642 / AEDII12DO</strain>
    </source>
</reference>
<feature type="region of interest" description="Disordered" evidence="3">
    <location>
        <begin position="120"/>
        <end position="142"/>
    </location>
</feature>
<evidence type="ECO:0000256" key="1">
    <source>
        <dbReference type="ARBA" id="ARBA00011595"/>
    </source>
</evidence>
<name>D3RZQ3_FERPA</name>
<evidence type="ECO:0000256" key="3">
    <source>
        <dbReference type="SAM" id="MobiDB-lite"/>
    </source>
</evidence>
<dbReference type="GO" id="GO:0030976">
    <property type="term" value="F:thiamine pyrophosphate binding"/>
    <property type="evidence" value="ECO:0007669"/>
    <property type="project" value="InterPro"/>
</dbReference>
<dbReference type="Pfam" id="PF02775">
    <property type="entry name" value="TPP_enzyme_C"/>
    <property type="match status" value="1"/>
</dbReference>
<dbReference type="GO" id="GO:0044272">
    <property type="term" value="P:sulfur compound biosynthetic process"/>
    <property type="evidence" value="ECO:0007669"/>
    <property type="project" value="UniProtKB-ARBA"/>
</dbReference>
<dbReference type="InterPro" id="IPR051479">
    <property type="entry name" value="PorB-like"/>
</dbReference>
<reference evidence="6" key="1">
    <citation type="submission" date="2010-02" db="EMBL/GenBank/DDBJ databases">
        <title>Complete sequence of Ferroglobus placidus DSM 10642.</title>
        <authorList>
            <consortium name="US DOE Joint Genome Institute"/>
            <person name="Lucas S."/>
            <person name="Copeland A."/>
            <person name="Lapidus A."/>
            <person name="Cheng J.-F."/>
            <person name="Bruce D."/>
            <person name="Goodwin L."/>
            <person name="Pitluck S."/>
            <person name="Saunders E."/>
            <person name="Brettin T."/>
            <person name="Detter J.C."/>
            <person name="Han C."/>
            <person name="Tapia R."/>
            <person name="Larimer F."/>
            <person name="Land M."/>
            <person name="Hauser L."/>
            <person name="Kyrpides N."/>
            <person name="Ivanova N."/>
            <person name="Holmes D."/>
            <person name="Lovley D."/>
            <person name="Kyrpides N."/>
            <person name="Anderson I.J."/>
            <person name="Woyke T."/>
        </authorList>
    </citation>
    <scope>NUCLEOTIDE SEQUENCE [LARGE SCALE GENOMIC DNA]</scope>
    <source>
        <strain evidence="6">DSM 10642 / AEDII12DO</strain>
    </source>
</reference>
<dbReference type="HOGENOM" id="CLU_058423_0_0_2"/>
<keyword evidence="6" id="KW-1185">Reference proteome</keyword>
<dbReference type="eggNOG" id="arCOG01601">
    <property type="taxonomic scope" value="Archaea"/>
</dbReference>
<evidence type="ECO:0000256" key="2">
    <source>
        <dbReference type="ARBA" id="ARBA00023002"/>
    </source>
</evidence>
<dbReference type="PaxDb" id="589924-Ferp_1823"/>